<sequence length="123" mass="13926">MKKTLIAIIATIIIIPIGFIGISKLKNQEDGIDKNMDIENIAENVNPISKENVINILKAEYGDLIHVTEDEIKTIGDKYVVDVNLENLEDEDEHSSHEHSDENNIGTHMINMYTGELIKPDQW</sequence>
<organism evidence="2 3">
    <name type="scientific">Romboutsia weinsteinii</name>
    <dbReference type="NCBI Taxonomy" id="2020949"/>
    <lineage>
        <taxon>Bacteria</taxon>
        <taxon>Bacillati</taxon>
        <taxon>Bacillota</taxon>
        <taxon>Clostridia</taxon>
        <taxon>Peptostreptococcales</taxon>
        <taxon>Peptostreptococcaceae</taxon>
        <taxon>Romboutsia</taxon>
    </lineage>
</organism>
<accession>A0A371J931</accession>
<feature type="transmembrane region" description="Helical" evidence="1">
    <location>
        <begin position="6"/>
        <end position="25"/>
    </location>
</feature>
<keyword evidence="3" id="KW-1185">Reference proteome</keyword>
<dbReference type="EMBL" id="NOJY02000003">
    <property type="protein sequence ID" value="RDY29269.1"/>
    <property type="molecule type" value="Genomic_DNA"/>
</dbReference>
<dbReference type="AlphaFoldDB" id="A0A371J931"/>
<dbReference type="RefSeq" id="WP_094368446.1">
    <property type="nucleotide sequence ID" value="NZ_NOJY02000003.1"/>
</dbReference>
<keyword evidence="1" id="KW-1133">Transmembrane helix</keyword>
<keyword evidence="1" id="KW-0472">Membrane</keyword>
<evidence type="ECO:0008006" key="4">
    <source>
        <dbReference type="Google" id="ProtNLM"/>
    </source>
</evidence>
<evidence type="ECO:0000256" key="1">
    <source>
        <dbReference type="SAM" id="Phobius"/>
    </source>
</evidence>
<dbReference type="Proteomes" id="UP000215694">
    <property type="component" value="Unassembled WGS sequence"/>
</dbReference>
<gene>
    <name evidence="2" type="ORF">CHL78_002880</name>
</gene>
<reference evidence="2 3" key="1">
    <citation type="journal article" date="2017" name="Genome Announc.">
        <title>Draft Genome Sequence of Romboutsia weinsteinii sp. nov. Strain CCRI-19649(T) Isolated from Surface Water.</title>
        <authorList>
            <person name="Maheux A.F."/>
            <person name="Boudreau D.K."/>
            <person name="Berube E."/>
            <person name="Boissinot M."/>
            <person name="Cantin P."/>
            <person name="Raymond F."/>
            <person name="Corbeil J."/>
            <person name="Omar R.F."/>
            <person name="Bergeron M.G."/>
        </authorList>
    </citation>
    <scope>NUCLEOTIDE SEQUENCE [LARGE SCALE GENOMIC DNA]</scope>
    <source>
        <strain evidence="2 3">CCRI-19649</strain>
    </source>
</reference>
<evidence type="ECO:0000313" key="3">
    <source>
        <dbReference type="Proteomes" id="UP000215694"/>
    </source>
</evidence>
<comment type="caution">
    <text evidence="2">The sequence shown here is derived from an EMBL/GenBank/DDBJ whole genome shotgun (WGS) entry which is preliminary data.</text>
</comment>
<proteinExistence type="predicted"/>
<name>A0A371J931_9FIRM</name>
<protein>
    <recommendedName>
        <fullName evidence="4">PepSY domain-containing protein</fullName>
    </recommendedName>
</protein>
<evidence type="ECO:0000313" key="2">
    <source>
        <dbReference type="EMBL" id="RDY29269.1"/>
    </source>
</evidence>
<dbReference type="OrthoDB" id="1758234at2"/>
<keyword evidence="1" id="KW-0812">Transmembrane</keyword>